<dbReference type="InterPro" id="IPR016167">
    <property type="entry name" value="FAD-bd_PCMH_sub1"/>
</dbReference>
<organism evidence="5 6">
    <name type="scientific">Nocardioides soli</name>
    <dbReference type="NCBI Taxonomy" id="1036020"/>
    <lineage>
        <taxon>Bacteria</taxon>
        <taxon>Bacillati</taxon>
        <taxon>Actinomycetota</taxon>
        <taxon>Actinomycetes</taxon>
        <taxon>Propionibacteriales</taxon>
        <taxon>Nocardioidaceae</taxon>
        <taxon>Nocardioides</taxon>
    </lineage>
</organism>
<dbReference type="InterPro" id="IPR002346">
    <property type="entry name" value="Mopterin_DH_FAD-bd"/>
</dbReference>
<evidence type="ECO:0000256" key="2">
    <source>
        <dbReference type="ARBA" id="ARBA00022827"/>
    </source>
</evidence>
<dbReference type="Gene3D" id="3.30.43.10">
    <property type="entry name" value="Uridine Diphospho-n-acetylenolpyruvylglucosamine Reductase, domain 2"/>
    <property type="match status" value="1"/>
</dbReference>
<dbReference type="AlphaFoldDB" id="A0A7W4Z3D0"/>
<dbReference type="GO" id="GO:0016491">
    <property type="term" value="F:oxidoreductase activity"/>
    <property type="evidence" value="ECO:0007669"/>
    <property type="project" value="UniProtKB-KW"/>
</dbReference>
<reference evidence="5 6" key="1">
    <citation type="submission" date="2020-08" db="EMBL/GenBank/DDBJ databases">
        <title>Sequencing the genomes of 1000 actinobacteria strains.</title>
        <authorList>
            <person name="Klenk H.-P."/>
        </authorList>
    </citation>
    <scope>NUCLEOTIDE SEQUENCE [LARGE SCALE GENOMIC DNA]</scope>
    <source>
        <strain evidence="5 6">DSM 105498</strain>
    </source>
</reference>
<dbReference type="InterPro" id="IPR036683">
    <property type="entry name" value="CO_DH_flav_C_dom_sf"/>
</dbReference>
<evidence type="ECO:0000313" key="5">
    <source>
        <dbReference type="EMBL" id="MBB3045364.1"/>
    </source>
</evidence>
<gene>
    <name evidence="5" type="ORF">FHU40_005221</name>
</gene>
<dbReference type="PANTHER" id="PTHR42659">
    <property type="entry name" value="XANTHINE DEHYDROGENASE SUBUNIT C-RELATED"/>
    <property type="match status" value="1"/>
</dbReference>
<name>A0A7W4Z3D0_9ACTN</name>
<evidence type="ECO:0000256" key="3">
    <source>
        <dbReference type="ARBA" id="ARBA00023002"/>
    </source>
</evidence>
<protein>
    <submittedName>
        <fullName evidence="5">CO/xanthine dehydrogenase FAD-binding subunit</fullName>
    </submittedName>
</protein>
<dbReference type="Pfam" id="PF00941">
    <property type="entry name" value="FAD_binding_5"/>
    <property type="match status" value="1"/>
</dbReference>
<dbReference type="InterPro" id="IPR051312">
    <property type="entry name" value="Diverse_Substr_Oxidored"/>
</dbReference>
<dbReference type="InterPro" id="IPR016166">
    <property type="entry name" value="FAD-bd_PCMH"/>
</dbReference>
<dbReference type="InterPro" id="IPR016169">
    <property type="entry name" value="FAD-bd_PCMH_sub2"/>
</dbReference>
<evidence type="ECO:0000256" key="1">
    <source>
        <dbReference type="ARBA" id="ARBA00022630"/>
    </source>
</evidence>
<dbReference type="PANTHER" id="PTHR42659:SF2">
    <property type="entry name" value="XANTHINE DEHYDROGENASE SUBUNIT C-RELATED"/>
    <property type="match status" value="1"/>
</dbReference>
<keyword evidence="3" id="KW-0560">Oxidoreductase</keyword>
<proteinExistence type="predicted"/>
<dbReference type="SUPFAM" id="SSF56176">
    <property type="entry name" value="FAD-binding/transporter-associated domain-like"/>
    <property type="match status" value="1"/>
</dbReference>
<accession>A0A7W4Z3D0</accession>
<dbReference type="InterPro" id="IPR036318">
    <property type="entry name" value="FAD-bd_PCMH-like_sf"/>
</dbReference>
<keyword evidence="6" id="KW-1185">Reference proteome</keyword>
<dbReference type="Gene3D" id="3.30.465.10">
    <property type="match status" value="1"/>
</dbReference>
<sequence length="291" mass="30698">MSRAVPGYVRPATLAELLELRAQHPDRMLLAGGTDVMVAVNFGRLRPAGVIDVGGVAELRRCTIDDDLVRIGAAVTFGRIEAELPDVLPGLVRAARGVGSPQIRAAATLGGNLGTASPAGDAHPALIALDARVEVASTQGTREVPAHEFFVGPGRSVLADTEVITAVTVPRTARSRQEFAKIGTRNAMVIAVASLGLVIDPERRRVGVGLGSVGPTPIRATAAEEFLAARLWPEPDAEQAPLPPEVRRDFAAEVRRCAHPIDDVRGTAAYRAHTIEVMARRCLGWCLDGAA</sequence>
<dbReference type="GO" id="GO:0071949">
    <property type="term" value="F:FAD binding"/>
    <property type="evidence" value="ECO:0007669"/>
    <property type="project" value="InterPro"/>
</dbReference>
<comment type="caution">
    <text evidence="5">The sequence shown here is derived from an EMBL/GenBank/DDBJ whole genome shotgun (WGS) entry which is preliminary data.</text>
</comment>
<feature type="domain" description="FAD-binding PCMH-type" evidence="4">
    <location>
        <begin position="1"/>
        <end position="174"/>
    </location>
</feature>
<dbReference type="SMART" id="SM01092">
    <property type="entry name" value="CO_deh_flav_C"/>
    <property type="match status" value="1"/>
</dbReference>
<evidence type="ECO:0000313" key="6">
    <source>
        <dbReference type="Proteomes" id="UP000589626"/>
    </source>
</evidence>
<dbReference type="Proteomes" id="UP000589626">
    <property type="component" value="Unassembled WGS sequence"/>
</dbReference>
<keyword evidence="1" id="KW-0285">Flavoprotein</keyword>
<dbReference type="SUPFAM" id="SSF55447">
    <property type="entry name" value="CO dehydrogenase flavoprotein C-terminal domain-like"/>
    <property type="match status" value="1"/>
</dbReference>
<dbReference type="Pfam" id="PF03450">
    <property type="entry name" value="CO_deh_flav_C"/>
    <property type="match status" value="1"/>
</dbReference>
<dbReference type="Gene3D" id="3.30.390.50">
    <property type="entry name" value="CO dehydrogenase flavoprotein, C-terminal domain"/>
    <property type="match status" value="1"/>
</dbReference>
<dbReference type="EMBL" id="JACHWR010000006">
    <property type="protein sequence ID" value="MBB3045364.1"/>
    <property type="molecule type" value="Genomic_DNA"/>
</dbReference>
<dbReference type="PROSITE" id="PS51387">
    <property type="entry name" value="FAD_PCMH"/>
    <property type="match status" value="1"/>
</dbReference>
<dbReference type="RefSeq" id="WP_183595365.1">
    <property type="nucleotide sequence ID" value="NZ_JACHWR010000006.1"/>
</dbReference>
<dbReference type="InterPro" id="IPR005107">
    <property type="entry name" value="CO_DH_flav_C"/>
</dbReference>
<keyword evidence="2" id="KW-0274">FAD</keyword>
<evidence type="ECO:0000259" key="4">
    <source>
        <dbReference type="PROSITE" id="PS51387"/>
    </source>
</evidence>